<gene>
    <name evidence="8" type="ORF">EW093_09860</name>
</gene>
<dbReference type="GO" id="GO:0006654">
    <property type="term" value="P:phosphatidic acid biosynthetic process"/>
    <property type="evidence" value="ECO:0007669"/>
    <property type="project" value="TreeGrafter"/>
</dbReference>
<name>A0A5C1QBU8_9SPIO</name>
<sequence length="245" mass="28467">MIILNLLGTLFYYFTFGMFMILYTPVCFLVWIVTTPFDKLRRINHKMNSLVGFLMMFLNPFWRTKIHGLENVDRNETYVITPNHLSLTDICILASTGLDLKWISKKEISYIPTLGWMMLMGKDILLDRKDPKSQFSMMRKSEYYLNEGVSIAIFPEGTRSVSGELGKFRDGAALLAKKTNRKVLPVCNYGNNHAMPKKGFIWNKKVEMNMYFLPPIFPSEYKTKELSNLIKDSIQKKTDELNSLK</sequence>
<keyword evidence="2" id="KW-0444">Lipid biosynthesis</keyword>
<feature type="transmembrane region" description="Helical" evidence="6">
    <location>
        <begin position="12"/>
        <end position="33"/>
    </location>
</feature>
<dbReference type="OrthoDB" id="9803035at2"/>
<dbReference type="Proteomes" id="UP000323824">
    <property type="component" value="Chromosome"/>
</dbReference>
<evidence type="ECO:0000256" key="6">
    <source>
        <dbReference type="SAM" id="Phobius"/>
    </source>
</evidence>
<evidence type="ECO:0000256" key="1">
    <source>
        <dbReference type="ARBA" id="ARBA00005189"/>
    </source>
</evidence>
<dbReference type="PANTHER" id="PTHR10434">
    <property type="entry name" value="1-ACYL-SN-GLYCEROL-3-PHOSPHATE ACYLTRANSFERASE"/>
    <property type="match status" value="1"/>
</dbReference>
<accession>A0A5C1QBU8</accession>
<dbReference type="SUPFAM" id="SSF69593">
    <property type="entry name" value="Glycerol-3-phosphate (1)-acyltransferase"/>
    <property type="match status" value="1"/>
</dbReference>
<evidence type="ECO:0000256" key="3">
    <source>
        <dbReference type="ARBA" id="ARBA00022679"/>
    </source>
</evidence>
<evidence type="ECO:0000313" key="9">
    <source>
        <dbReference type="Proteomes" id="UP000323824"/>
    </source>
</evidence>
<dbReference type="SMART" id="SM00563">
    <property type="entry name" value="PlsC"/>
    <property type="match status" value="1"/>
</dbReference>
<evidence type="ECO:0000256" key="5">
    <source>
        <dbReference type="ARBA" id="ARBA00023315"/>
    </source>
</evidence>
<keyword evidence="5" id="KW-0012">Acyltransferase</keyword>
<dbReference type="GO" id="GO:0003841">
    <property type="term" value="F:1-acylglycerol-3-phosphate O-acyltransferase activity"/>
    <property type="evidence" value="ECO:0007669"/>
    <property type="project" value="TreeGrafter"/>
</dbReference>
<feature type="domain" description="Phospholipid/glycerol acyltransferase" evidence="7">
    <location>
        <begin position="78"/>
        <end position="191"/>
    </location>
</feature>
<keyword evidence="6" id="KW-0812">Transmembrane</keyword>
<dbReference type="InterPro" id="IPR002123">
    <property type="entry name" value="Plipid/glycerol_acylTrfase"/>
</dbReference>
<evidence type="ECO:0000259" key="7">
    <source>
        <dbReference type="SMART" id="SM00563"/>
    </source>
</evidence>
<dbReference type="PANTHER" id="PTHR10434:SF64">
    <property type="entry name" value="1-ACYL-SN-GLYCEROL-3-PHOSPHATE ACYLTRANSFERASE-RELATED"/>
    <property type="match status" value="1"/>
</dbReference>
<dbReference type="AlphaFoldDB" id="A0A5C1QBU8"/>
<keyword evidence="9" id="KW-1185">Reference proteome</keyword>
<evidence type="ECO:0000256" key="2">
    <source>
        <dbReference type="ARBA" id="ARBA00022516"/>
    </source>
</evidence>
<dbReference type="CDD" id="cd07989">
    <property type="entry name" value="LPLAT_AGPAT-like"/>
    <property type="match status" value="1"/>
</dbReference>
<proteinExistence type="predicted"/>
<keyword evidence="3" id="KW-0808">Transferase</keyword>
<reference evidence="8 9" key="2">
    <citation type="submission" date="2019-09" db="EMBL/GenBank/DDBJ databases">
        <title>Complete Genome Sequence and Methylome Analysis of free living Spirochaetas.</title>
        <authorList>
            <person name="Leshcheva N."/>
            <person name="Mikheeva N."/>
        </authorList>
    </citation>
    <scope>NUCLEOTIDE SEQUENCE [LARGE SCALE GENOMIC DNA]</scope>
    <source>
        <strain evidence="8 9">P</strain>
    </source>
</reference>
<reference evidence="8 9" key="1">
    <citation type="submission" date="2019-02" db="EMBL/GenBank/DDBJ databases">
        <authorList>
            <person name="Fomenkov A."/>
            <person name="Dubinina G."/>
            <person name="Grabovich M."/>
            <person name="Vincze T."/>
            <person name="Roberts R.J."/>
        </authorList>
    </citation>
    <scope>NUCLEOTIDE SEQUENCE [LARGE SCALE GENOMIC DNA]</scope>
    <source>
        <strain evidence="8 9">P</strain>
    </source>
</reference>
<evidence type="ECO:0000256" key="4">
    <source>
        <dbReference type="ARBA" id="ARBA00023098"/>
    </source>
</evidence>
<dbReference type="RefSeq" id="WP_149568242.1">
    <property type="nucleotide sequence ID" value="NZ_CP035807.1"/>
</dbReference>
<dbReference type="EMBL" id="CP035807">
    <property type="protein sequence ID" value="QEN05001.1"/>
    <property type="molecule type" value="Genomic_DNA"/>
</dbReference>
<keyword evidence="6" id="KW-0472">Membrane</keyword>
<dbReference type="Pfam" id="PF01553">
    <property type="entry name" value="Acyltransferase"/>
    <property type="match status" value="1"/>
</dbReference>
<dbReference type="KEGG" id="sper:EW093_09860"/>
<organism evidence="8 9">
    <name type="scientific">Thiospirochaeta perfilievii</name>
    <dbReference type="NCBI Taxonomy" id="252967"/>
    <lineage>
        <taxon>Bacteria</taxon>
        <taxon>Pseudomonadati</taxon>
        <taxon>Spirochaetota</taxon>
        <taxon>Spirochaetia</taxon>
        <taxon>Spirochaetales</taxon>
        <taxon>Spirochaetaceae</taxon>
        <taxon>Thiospirochaeta</taxon>
    </lineage>
</organism>
<protein>
    <recommendedName>
        <fullName evidence="7">Phospholipid/glycerol acyltransferase domain-containing protein</fullName>
    </recommendedName>
</protein>
<comment type="pathway">
    <text evidence="1">Lipid metabolism.</text>
</comment>
<keyword evidence="6" id="KW-1133">Transmembrane helix</keyword>
<evidence type="ECO:0000313" key="8">
    <source>
        <dbReference type="EMBL" id="QEN05001.1"/>
    </source>
</evidence>
<keyword evidence="4" id="KW-0443">Lipid metabolism</keyword>